<feature type="compositionally biased region" description="Acidic residues" evidence="3">
    <location>
        <begin position="569"/>
        <end position="590"/>
    </location>
</feature>
<gene>
    <name evidence="5" type="ORF">TGAM01_v200400</name>
</gene>
<feature type="region of interest" description="Disordered" evidence="3">
    <location>
        <begin position="679"/>
        <end position="724"/>
    </location>
</feature>
<dbReference type="PANTHER" id="PTHR14625">
    <property type="entry name" value="MICROCEPHALIN"/>
    <property type="match status" value="1"/>
</dbReference>
<dbReference type="AlphaFoldDB" id="A0A2P5A370"/>
<feature type="region of interest" description="Disordered" evidence="3">
    <location>
        <begin position="793"/>
        <end position="962"/>
    </location>
</feature>
<dbReference type="GO" id="GO:0000278">
    <property type="term" value="P:mitotic cell cycle"/>
    <property type="evidence" value="ECO:0007669"/>
    <property type="project" value="TreeGrafter"/>
</dbReference>
<accession>A0A2P5A370</accession>
<dbReference type="RefSeq" id="XP_018663528.1">
    <property type="nucleotide sequence ID" value="XM_018803122.2"/>
</dbReference>
<evidence type="ECO:0000256" key="3">
    <source>
        <dbReference type="SAM" id="MobiDB-lite"/>
    </source>
</evidence>
<feature type="compositionally biased region" description="Polar residues" evidence="3">
    <location>
        <begin position="377"/>
        <end position="393"/>
    </location>
</feature>
<dbReference type="GO" id="GO:0006355">
    <property type="term" value="P:regulation of DNA-templated transcription"/>
    <property type="evidence" value="ECO:0007669"/>
    <property type="project" value="InterPro"/>
</dbReference>
<comment type="caution">
    <text evidence="5">The sequence shown here is derived from an EMBL/GenBank/DDBJ whole genome shotgun (WGS) entry which is preliminary data.</text>
</comment>
<feature type="compositionally biased region" description="Polar residues" evidence="3">
    <location>
        <begin position="243"/>
        <end position="252"/>
    </location>
</feature>
<dbReference type="InterPro" id="IPR001357">
    <property type="entry name" value="BRCT_dom"/>
</dbReference>
<dbReference type="InterPro" id="IPR036420">
    <property type="entry name" value="BRCT_dom_sf"/>
</dbReference>
<feature type="compositionally biased region" description="Polar residues" evidence="3">
    <location>
        <begin position="18"/>
        <end position="27"/>
    </location>
</feature>
<feature type="compositionally biased region" description="Polar residues" evidence="3">
    <location>
        <begin position="950"/>
        <end position="960"/>
    </location>
</feature>
<feature type="compositionally biased region" description="Low complexity" evidence="3">
    <location>
        <begin position="202"/>
        <end position="226"/>
    </location>
</feature>
<feature type="compositionally biased region" description="Acidic residues" evidence="3">
    <location>
        <begin position="598"/>
        <end position="621"/>
    </location>
</feature>
<feature type="compositionally biased region" description="Basic and acidic residues" evidence="3">
    <location>
        <begin position="940"/>
        <end position="949"/>
    </location>
</feature>
<feature type="compositionally biased region" description="Basic and acidic residues" evidence="3">
    <location>
        <begin position="137"/>
        <end position="150"/>
    </location>
</feature>
<feature type="compositionally biased region" description="Basic and acidic residues" evidence="3">
    <location>
        <begin position="182"/>
        <end position="191"/>
    </location>
</feature>
<dbReference type="GO" id="GO:0003677">
    <property type="term" value="F:DNA binding"/>
    <property type="evidence" value="ECO:0007669"/>
    <property type="project" value="UniProtKB-KW"/>
</dbReference>
<dbReference type="STRING" id="398673.A0A2P5A370"/>
<dbReference type="InterPro" id="IPR017956">
    <property type="entry name" value="AT_hook_DNA-bd_motif"/>
</dbReference>
<organism evidence="5 6">
    <name type="scientific">Trichoderma gamsii</name>
    <dbReference type="NCBI Taxonomy" id="398673"/>
    <lineage>
        <taxon>Eukaryota</taxon>
        <taxon>Fungi</taxon>
        <taxon>Dikarya</taxon>
        <taxon>Ascomycota</taxon>
        <taxon>Pezizomycotina</taxon>
        <taxon>Sordariomycetes</taxon>
        <taxon>Hypocreomycetidae</taxon>
        <taxon>Hypocreales</taxon>
        <taxon>Hypocreaceae</taxon>
        <taxon>Trichoderma</taxon>
    </lineage>
</organism>
<keyword evidence="6" id="KW-1185">Reference proteome</keyword>
<feature type="region of interest" description="Disordered" evidence="3">
    <location>
        <begin position="1"/>
        <end position="282"/>
    </location>
</feature>
<keyword evidence="1" id="KW-0677">Repeat</keyword>
<dbReference type="PROSITE" id="PS50172">
    <property type="entry name" value="BRCT"/>
    <property type="match status" value="1"/>
</dbReference>
<evidence type="ECO:0000313" key="5">
    <source>
        <dbReference type="EMBL" id="PON30980.1"/>
    </source>
</evidence>
<dbReference type="GO" id="GO:0005634">
    <property type="term" value="C:nucleus"/>
    <property type="evidence" value="ECO:0007669"/>
    <property type="project" value="InterPro"/>
</dbReference>
<dbReference type="GO" id="GO:0000785">
    <property type="term" value="C:chromatin"/>
    <property type="evidence" value="ECO:0007669"/>
    <property type="project" value="InterPro"/>
</dbReference>
<evidence type="ECO:0000313" key="6">
    <source>
        <dbReference type="Proteomes" id="UP000054821"/>
    </source>
</evidence>
<dbReference type="SMART" id="SM00384">
    <property type="entry name" value="AT_hook"/>
    <property type="match status" value="4"/>
</dbReference>
<evidence type="ECO:0000259" key="4">
    <source>
        <dbReference type="PROSITE" id="PS50172"/>
    </source>
</evidence>
<feature type="compositionally biased region" description="Polar residues" evidence="3">
    <location>
        <begin position="1134"/>
        <end position="1150"/>
    </location>
</feature>
<feature type="compositionally biased region" description="Acidic residues" evidence="3">
    <location>
        <begin position="483"/>
        <end position="494"/>
    </location>
</feature>
<name>A0A2P5A370_9HYPO</name>
<feature type="compositionally biased region" description="Polar residues" evidence="3">
    <location>
        <begin position="1106"/>
        <end position="1116"/>
    </location>
</feature>
<feature type="compositionally biased region" description="Acidic residues" evidence="3">
    <location>
        <begin position="438"/>
        <end position="457"/>
    </location>
</feature>
<dbReference type="EMBL" id="JPDN02000001">
    <property type="protein sequence ID" value="PON30980.1"/>
    <property type="molecule type" value="Genomic_DNA"/>
</dbReference>
<feature type="compositionally biased region" description="Polar residues" evidence="3">
    <location>
        <begin position="808"/>
        <end position="823"/>
    </location>
</feature>
<proteinExistence type="predicted"/>
<feature type="region of interest" description="Disordered" evidence="3">
    <location>
        <begin position="1189"/>
        <end position="1208"/>
    </location>
</feature>
<dbReference type="InterPro" id="IPR000116">
    <property type="entry name" value="HMGA"/>
</dbReference>
<keyword evidence="2" id="KW-0238">DNA-binding</keyword>
<sequence>MRSPPEPRRGRGRPAKNPDSNSKSTKIVTAAAKARSAVPSNLTANTKSTAAKRKTRTDDAEEEQQASLAKRPRGRPPKKPVEEHDNGAAKPAGAASAMASTGASRAKVNAKKGVSEIAKEEPAAPKPTRGRPRKVVSKPEESDKQPEPPKKATRGRPPTVMKSASTTTTTGANKPPVKKVVKFREPDKENVEPAASPPEPAPTGMRGRPARRGGAAATRTTTRPAAKPSKPQGDSKKPLSPKKITQLTLTQYDSEDELSLEKPLTKSPIKPPSKKSEMAPIEIEPEMSTVAVNTAMFDLPELNATLFGSPARRPTSPPRDTIKSPAKRIAMPLPGSALKLSNEPVAQTPFKSSSTLLQSAAKRPQSPMKPFIFSAQKQPANEIQSTTKPSMLQSPAKRAFPGFKSLSDTRHPDLPTLDESPIATPSRPAKASQKLLIEEDEHKDEYEDEHEDEEDDPFAVPIIDLRFSRSPSTAPFRQADLVSAEEEAGEEVEADVQREAEIDSEGEAGDGDEVEDEDEAQEEGDEAEAEVDREATAEAEVEGALEIEEEGVEEEEEEEEELQPAADPETLEAEEDAGEETEEEADDAAEDSIIVATEESDNIPTETEDMDADEGADEEDNEGHNGGEDEDEDDSEDTMVLDDHATEEEEEEEDADSSPKVETPADALYQLREKDLDPCHDMSSMAEDADDTLPFERLAATPSVLEETTPRTRTSAMKGSRRSTLGFSSLSDQLGSWSAASPVKHAVSFAEEPELSYAQDHENLEDEIAENIEEQDVDEETMIMDEDAALAQETNEMTLSDPMEGEDTSSTRQSFDDSLSDASQEYGDENQVPVESAVPIPEPRAAPVTPVGRPMTRSFNTTTKIPTKPAVISTPSPLKKKSFSASRAAPKRPDQPKRGAPVLSYSPKKQQQPLRRSSRNISAISEEPDQRIEPSTPVAEAEKASKVETPEQSVEPSTPESKADLWAKMGTPARTPRKDLNSNLLRGAIVFVDVHTSEGADASGIFVELLTQMGARCLQKWSWNPNSASNSESTKVGITHVVFKDGSKRTLEKVRQANGVVQCVGVSWVLDCERDNKWLDESPYHIDTSYVPRGGARRRKSMEPKTVSNQNGSAVSGSPKGRRESAPPASSSPKTPNRRQSSIWIHTPSDTSEEQEEKEEEDIEWSNMILTPVPKTPAPEALMKFATETPSNLEDEDEYEDDESPSLRREELMTRTCPPKAQRFVELGGGILSRDSDENVMMRLMAARRKSLQFAPKVGSPLAKMWH</sequence>
<feature type="compositionally biased region" description="Acidic residues" evidence="3">
    <location>
        <begin position="1151"/>
        <end position="1164"/>
    </location>
</feature>
<dbReference type="PRINTS" id="PR00930">
    <property type="entry name" value="HIGHMOBLTYIY"/>
</dbReference>
<dbReference type="Gene3D" id="3.40.50.10190">
    <property type="entry name" value="BRCT domain"/>
    <property type="match status" value="1"/>
</dbReference>
<protein>
    <recommendedName>
        <fullName evidence="4">BRCT domain-containing protein</fullName>
    </recommendedName>
</protein>
<reference evidence="5 6" key="1">
    <citation type="journal article" date="2016" name="Genome Announc.">
        <title>Draft Whole-Genome Sequence of Trichoderma gamsii T6085, a Promising Biocontrol Agent of Fusarium Head Blight on Wheat.</title>
        <authorList>
            <person name="Baroncelli R."/>
            <person name="Zapparata A."/>
            <person name="Piaggeschi G."/>
            <person name="Sarrocco S."/>
            <person name="Vannacci G."/>
        </authorList>
    </citation>
    <scope>NUCLEOTIDE SEQUENCE [LARGE SCALE GENOMIC DNA]</scope>
    <source>
        <strain evidence="5 6">T6085</strain>
    </source>
</reference>
<dbReference type="PANTHER" id="PTHR14625:SF3">
    <property type="entry name" value="MICROCEPHALIN"/>
    <property type="match status" value="1"/>
</dbReference>
<feature type="region of interest" description="Disordered" evidence="3">
    <location>
        <begin position="377"/>
        <end position="665"/>
    </location>
</feature>
<feature type="compositionally biased region" description="Acidic residues" evidence="3">
    <location>
        <begin position="628"/>
        <end position="656"/>
    </location>
</feature>
<dbReference type="SUPFAM" id="SSF52113">
    <property type="entry name" value="BRCT domain"/>
    <property type="match status" value="1"/>
</dbReference>
<feature type="compositionally biased region" description="Acidic residues" evidence="3">
    <location>
        <begin position="1193"/>
        <end position="1204"/>
    </location>
</feature>
<feature type="domain" description="BRCT" evidence="4">
    <location>
        <begin position="980"/>
        <end position="1086"/>
    </location>
</feature>
<feature type="compositionally biased region" description="Basic and acidic residues" evidence="3">
    <location>
        <begin position="113"/>
        <end position="123"/>
    </location>
</feature>
<dbReference type="Proteomes" id="UP000054821">
    <property type="component" value="Unassembled WGS sequence"/>
</dbReference>
<feature type="region of interest" description="Disordered" evidence="3">
    <location>
        <begin position="1089"/>
        <end position="1166"/>
    </location>
</feature>
<feature type="compositionally biased region" description="Acidic residues" evidence="3">
    <location>
        <begin position="502"/>
        <end position="529"/>
    </location>
</feature>
<feature type="compositionally biased region" description="Acidic residues" evidence="3">
    <location>
        <begin position="537"/>
        <end position="562"/>
    </location>
</feature>
<evidence type="ECO:0000256" key="1">
    <source>
        <dbReference type="ARBA" id="ARBA00022737"/>
    </source>
</evidence>
<feature type="compositionally biased region" description="Low complexity" evidence="3">
    <location>
        <begin position="88"/>
        <end position="106"/>
    </location>
</feature>
<dbReference type="InterPro" id="IPR022047">
    <property type="entry name" value="Microcephalin-like"/>
</dbReference>
<feature type="region of interest" description="Disordered" evidence="3">
    <location>
        <begin position="306"/>
        <end position="329"/>
    </location>
</feature>
<feature type="compositionally biased region" description="Polar residues" evidence="3">
    <location>
        <begin position="907"/>
        <end position="923"/>
    </location>
</feature>
<evidence type="ECO:0000256" key="2">
    <source>
        <dbReference type="ARBA" id="ARBA00023125"/>
    </source>
</evidence>
<dbReference type="GeneID" id="29983205"/>
<feature type="compositionally biased region" description="Polar residues" evidence="3">
    <location>
        <begin position="711"/>
        <end position="724"/>
    </location>
</feature>
<dbReference type="CDD" id="cd17716">
    <property type="entry name" value="BRCT_microcephalin_rpt1"/>
    <property type="match status" value="1"/>
</dbReference>
<dbReference type="PRINTS" id="PR00929">
    <property type="entry name" value="ATHOOK"/>
</dbReference>